<organism evidence="1 2">
    <name type="scientific">Brasilonema sennae CENA114</name>
    <dbReference type="NCBI Taxonomy" id="415709"/>
    <lineage>
        <taxon>Bacteria</taxon>
        <taxon>Bacillati</taxon>
        <taxon>Cyanobacteriota</taxon>
        <taxon>Cyanophyceae</taxon>
        <taxon>Nostocales</taxon>
        <taxon>Scytonemataceae</taxon>
        <taxon>Brasilonema</taxon>
        <taxon>Bromeliae group (in: Brasilonema)</taxon>
    </lineage>
</organism>
<proteinExistence type="predicted"/>
<dbReference type="KEGG" id="bsen:DP114_17945"/>
<name>A0A856ME98_9CYAN</name>
<keyword evidence="2" id="KW-1185">Reference proteome</keyword>
<accession>A0A856ME98</accession>
<dbReference type="EMBL" id="CP030118">
    <property type="protein sequence ID" value="QDL09523.1"/>
    <property type="molecule type" value="Genomic_DNA"/>
</dbReference>
<dbReference type="Proteomes" id="UP000503129">
    <property type="component" value="Chromosome"/>
</dbReference>
<dbReference type="AlphaFoldDB" id="A0A856ME98"/>
<evidence type="ECO:0000313" key="1">
    <source>
        <dbReference type="EMBL" id="QDL09523.1"/>
    </source>
</evidence>
<sequence>MIKPLLNAKIIDIDLSFDACNANQKVIETEVLRDCFNIHRVILSCAIVSVEILAITNTEMLKINTKLYKNGSLITICI</sequence>
<protein>
    <submittedName>
        <fullName evidence="1">Uncharacterized protein</fullName>
    </submittedName>
</protein>
<gene>
    <name evidence="1" type="ORF">DP114_17945</name>
</gene>
<evidence type="ECO:0000313" key="2">
    <source>
        <dbReference type="Proteomes" id="UP000503129"/>
    </source>
</evidence>
<reference evidence="1 2" key="1">
    <citation type="submission" date="2018-06" db="EMBL/GenBank/DDBJ databases">
        <title>Comparative genomics of Brasilonema spp. strains.</title>
        <authorList>
            <person name="Alvarenga D.O."/>
            <person name="Fiore M.F."/>
            <person name="Varani A.M."/>
        </authorList>
    </citation>
    <scope>NUCLEOTIDE SEQUENCE [LARGE SCALE GENOMIC DNA]</scope>
    <source>
        <strain evidence="1 2">CENA114</strain>
    </source>
</reference>